<dbReference type="SUPFAM" id="SSF51735">
    <property type="entry name" value="NAD(P)-binding Rossmann-fold domains"/>
    <property type="match status" value="1"/>
</dbReference>
<dbReference type="Gene3D" id="3.40.50.720">
    <property type="entry name" value="NAD(P)-binding Rossmann-like Domain"/>
    <property type="match status" value="1"/>
</dbReference>
<dbReference type="InterPro" id="IPR017866">
    <property type="entry name" value="Succ-CoA_synthase_bsu_CS"/>
</dbReference>
<dbReference type="EMBL" id="CP097503">
    <property type="protein sequence ID" value="URD77736.1"/>
    <property type="molecule type" value="Genomic_DNA"/>
</dbReference>
<dbReference type="FunFam" id="3.40.50.720:FF:000136">
    <property type="entry name" value="ATP-citrate synthase beta chain protein"/>
    <property type="match status" value="1"/>
</dbReference>
<dbReference type="PROSITE" id="PS01217">
    <property type="entry name" value="SUCCINYL_COA_LIG_3"/>
    <property type="match status" value="1"/>
</dbReference>
<dbReference type="InterPro" id="IPR005811">
    <property type="entry name" value="SUCC_ACL_C"/>
</dbReference>
<feature type="domain" description="DUF7152" evidence="20">
    <location>
        <begin position="988"/>
        <end position="1076"/>
    </location>
</feature>
<dbReference type="Pfam" id="PF23141">
    <property type="entry name" value="Ig_NOMO"/>
    <property type="match status" value="1"/>
</dbReference>
<dbReference type="GO" id="GO:0006085">
    <property type="term" value="P:acetyl-CoA biosynthetic process"/>
    <property type="evidence" value="ECO:0007669"/>
    <property type="project" value="TreeGrafter"/>
</dbReference>
<feature type="domain" description="NOMO-like ninth beta-sandwich" evidence="15">
    <location>
        <begin position="699"/>
        <end position="771"/>
    </location>
</feature>
<keyword evidence="11" id="KW-0443">Lipid metabolism</keyword>
<evidence type="ECO:0000259" key="15">
    <source>
        <dbReference type="Pfam" id="PF22902"/>
    </source>
</evidence>
<feature type="domain" description="NOMO-like N-terminal beta-sandwich" evidence="14">
    <location>
        <begin position="44"/>
        <end position="120"/>
    </location>
</feature>
<evidence type="ECO:0000256" key="11">
    <source>
        <dbReference type="ARBA" id="ARBA00023098"/>
    </source>
</evidence>
<keyword evidence="22" id="KW-1185">Reference proteome</keyword>
<evidence type="ECO:0000256" key="7">
    <source>
        <dbReference type="ARBA" id="ARBA00022723"/>
    </source>
</evidence>
<evidence type="ECO:0000256" key="6">
    <source>
        <dbReference type="ARBA" id="ARBA00022679"/>
    </source>
</evidence>
<keyword evidence="12" id="KW-0732">Signal</keyword>
<dbReference type="PANTHER" id="PTHR23118:SF42">
    <property type="entry name" value="ATP-CITRATE SYNTHASE"/>
    <property type="match status" value="1"/>
</dbReference>
<evidence type="ECO:0000259" key="18">
    <source>
        <dbReference type="Pfam" id="PF23194"/>
    </source>
</evidence>
<feature type="domain" description="NOMO eighth prealbumin-like" evidence="19">
    <location>
        <begin position="591"/>
        <end position="697"/>
    </location>
</feature>
<evidence type="ECO:0000313" key="22">
    <source>
        <dbReference type="Proteomes" id="UP001055439"/>
    </source>
</evidence>
<evidence type="ECO:0000256" key="12">
    <source>
        <dbReference type="SAM" id="SignalP"/>
    </source>
</evidence>
<dbReference type="Pfam" id="PF00285">
    <property type="entry name" value="Citrate_synt"/>
    <property type="match status" value="1"/>
</dbReference>
<dbReference type="InterPro" id="IPR055073">
    <property type="entry name" value="NOMO1-like_9th"/>
</dbReference>
<dbReference type="InterPro" id="IPR036291">
    <property type="entry name" value="NAD(P)-bd_dom_sf"/>
</dbReference>
<dbReference type="InterPro" id="IPR016143">
    <property type="entry name" value="Citrate_synth-like_sm_a-sub"/>
</dbReference>
<evidence type="ECO:0000256" key="9">
    <source>
        <dbReference type="ARBA" id="ARBA00022840"/>
    </source>
</evidence>
<dbReference type="InterPro" id="IPR055074">
    <property type="entry name" value="NOMO1-3_2nd"/>
</dbReference>
<keyword evidence="7" id="KW-0479">Metal-binding</keyword>
<protein>
    <recommendedName>
        <fullName evidence="3">ATP citrate synthase</fullName>
        <ecNumber evidence="3">2.3.3.8</ecNumber>
    </recommendedName>
</protein>
<dbReference type="Gene3D" id="3.40.50.261">
    <property type="entry name" value="Succinyl-CoA synthetase domains"/>
    <property type="match status" value="1"/>
</dbReference>
<name>A0A9E7EJ29_9LILI</name>
<evidence type="ECO:0000259" key="13">
    <source>
        <dbReference type="Pfam" id="PF00549"/>
    </source>
</evidence>
<dbReference type="CDD" id="cd06100">
    <property type="entry name" value="CCL_ACL-C"/>
    <property type="match status" value="1"/>
</dbReference>
<dbReference type="InterPro" id="IPR008969">
    <property type="entry name" value="CarboxyPept-like_regulatory"/>
</dbReference>
<dbReference type="InterPro" id="IPR055576">
    <property type="entry name" value="DUF7152"/>
</dbReference>
<feature type="signal peptide" evidence="12">
    <location>
        <begin position="1"/>
        <end position="21"/>
    </location>
</feature>
<dbReference type="Pfam" id="PF23194">
    <property type="entry name" value="NOMO_5th"/>
    <property type="match status" value="1"/>
</dbReference>
<dbReference type="GO" id="GO:0005829">
    <property type="term" value="C:cytosol"/>
    <property type="evidence" value="ECO:0007669"/>
    <property type="project" value="TreeGrafter"/>
</dbReference>
<evidence type="ECO:0000256" key="3">
    <source>
        <dbReference type="ARBA" id="ARBA00012639"/>
    </source>
</evidence>
<dbReference type="PROSITE" id="PS01216">
    <property type="entry name" value="SUCCINYL_COA_LIG_1"/>
    <property type="match status" value="1"/>
</dbReference>
<feature type="domain" description="NOMO seventh transthyretin-like" evidence="17">
    <location>
        <begin position="517"/>
        <end position="589"/>
    </location>
</feature>
<keyword evidence="8" id="KW-0547">Nucleotide-binding</keyword>
<dbReference type="GO" id="GO:0005524">
    <property type="term" value="F:ATP binding"/>
    <property type="evidence" value="ECO:0007669"/>
    <property type="project" value="UniProtKB-KW"/>
</dbReference>
<keyword evidence="5" id="KW-0444">Lipid biosynthesis</keyword>
<keyword evidence="6" id="KW-0808">Transferase</keyword>
<dbReference type="SUPFAM" id="SSF48256">
    <property type="entry name" value="Citrate synthase"/>
    <property type="match status" value="1"/>
</dbReference>
<evidence type="ECO:0000256" key="10">
    <source>
        <dbReference type="ARBA" id="ARBA00022842"/>
    </source>
</evidence>
<dbReference type="InterPro" id="IPR017440">
    <property type="entry name" value="Cit_synth/succinyl-CoA_lig_AS"/>
</dbReference>
<dbReference type="InterPro" id="IPR002020">
    <property type="entry name" value="Citrate_synthase"/>
</dbReference>
<keyword evidence="4" id="KW-0963">Cytoplasm</keyword>
<dbReference type="GO" id="GO:0006633">
    <property type="term" value="P:fatty acid biosynthetic process"/>
    <property type="evidence" value="ECO:0007669"/>
    <property type="project" value="TreeGrafter"/>
</dbReference>
<dbReference type="PANTHER" id="PTHR23118">
    <property type="entry name" value="ATP-CITRATE SYNTHASE"/>
    <property type="match status" value="1"/>
</dbReference>
<evidence type="ECO:0000259" key="16">
    <source>
        <dbReference type="Pfam" id="PF22904"/>
    </source>
</evidence>
<dbReference type="InterPro" id="IPR036969">
    <property type="entry name" value="Citrate_synthase_sf"/>
</dbReference>
<dbReference type="Pfam" id="PF22904">
    <property type="entry name" value="NOMO1-like_2nd"/>
    <property type="match status" value="1"/>
</dbReference>
<dbReference type="Gene3D" id="1.10.230.10">
    <property type="entry name" value="Cytochrome P450-Terp, domain 2"/>
    <property type="match status" value="1"/>
</dbReference>
<dbReference type="InterPro" id="IPR013783">
    <property type="entry name" value="Ig-like_fold"/>
</dbReference>
<dbReference type="Proteomes" id="UP001055439">
    <property type="component" value="Chromosome 10"/>
</dbReference>
<dbReference type="SUPFAM" id="SSF49464">
    <property type="entry name" value="Carboxypeptidase regulatory domain-like"/>
    <property type="match status" value="1"/>
</dbReference>
<dbReference type="Pfam" id="PF00549">
    <property type="entry name" value="Ligase_CoA"/>
    <property type="match status" value="1"/>
</dbReference>
<evidence type="ECO:0000259" key="19">
    <source>
        <dbReference type="Pfam" id="PF23660"/>
    </source>
</evidence>
<dbReference type="InterPro" id="IPR056187">
    <property type="entry name" value="NOMO_8th"/>
</dbReference>
<evidence type="ECO:0000256" key="5">
    <source>
        <dbReference type="ARBA" id="ARBA00022516"/>
    </source>
</evidence>
<comment type="subcellular location">
    <subcellularLocation>
        <location evidence="1">Cytoplasm</location>
    </subcellularLocation>
</comment>
<dbReference type="InterPro" id="IPR056190">
    <property type="entry name" value="NOMO_5th"/>
</dbReference>
<dbReference type="InterPro" id="IPR033847">
    <property type="entry name" value="Citrt_syn/SCS-alpha_CS"/>
</dbReference>
<keyword evidence="9" id="KW-0067">ATP-binding</keyword>
<dbReference type="InterPro" id="IPR055075">
    <property type="entry name" value="NOMO-like_N"/>
</dbReference>
<dbReference type="SUPFAM" id="SSF117074">
    <property type="entry name" value="Hypothetical protein PA1324"/>
    <property type="match status" value="1"/>
</dbReference>
<evidence type="ECO:0000259" key="14">
    <source>
        <dbReference type="Pfam" id="PF22898"/>
    </source>
</evidence>
<evidence type="ECO:0000256" key="4">
    <source>
        <dbReference type="ARBA" id="ARBA00022490"/>
    </source>
</evidence>
<comment type="subunit">
    <text evidence="2">Heterooctamer of 4 alpha and 4 beta chains.</text>
</comment>
<dbReference type="GO" id="GO:0003878">
    <property type="term" value="F:ATP citrate synthase activity"/>
    <property type="evidence" value="ECO:0007669"/>
    <property type="project" value="UniProtKB-EC"/>
</dbReference>
<evidence type="ECO:0000256" key="8">
    <source>
        <dbReference type="ARBA" id="ARBA00022741"/>
    </source>
</evidence>
<dbReference type="Pfam" id="PF22898">
    <property type="entry name" value="NOMO1-like_1st"/>
    <property type="match status" value="1"/>
</dbReference>
<dbReference type="FunFam" id="3.40.50.261:FF:000003">
    <property type="entry name" value="ATP-citrate synthase subunit"/>
    <property type="match status" value="1"/>
</dbReference>
<proteinExistence type="predicted"/>
<keyword evidence="10" id="KW-0460">Magnesium</keyword>
<dbReference type="FunFam" id="2.60.40.10:FF:001746">
    <property type="entry name" value="Carbohydrate-binding-like fold"/>
    <property type="match status" value="1"/>
</dbReference>
<dbReference type="Pfam" id="PF23662">
    <property type="entry name" value="DUF7152"/>
    <property type="match status" value="1"/>
</dbReference>
<organism evidence="21 22">
    <name type="scientific">Musa troglodytarum</name>
    <name type="common">fe'i banana</name>
    <dbReference type="NCBI Taxonomy" id="320322"/>
    <lineage>
        <taxon>Eukaryota</taxon>
        <taxon>Viridiplantae</taxon>
        <taxon>Streptophyta</taxon>
        <taxon>Embryophyta</taxon>
        <taxon>Tracheophyta</taxon>
        <taxon>Spermatophyta</taxon>
        <taxon>Magnoliopsida</taxon>
        <taxon>Liliopsida</taxon>
        <taxon>Zingiberales</taxon>
        <taxon>Musaceae</taxon>
        <taxon>Musa</taxon>
    </lineage>
</organism>
<dbReference type="EC" id="2.3.3.8" evidence="3"/>
<dbReference type="InterPro" id="IPR056319">
    <property type="entry name" value="NOMO_7th"/>
</dbReference>
<dbReference type="Pfam" id="PF23660">
    <property type="entry name" value="NOMO_8th"/>
    <property type="match status" value="1"/>
</dbReference>
<feature type="domain" description="ATP-citrate synthase/succinyl-CoA ligase C-terminal" evidence="13">
    <location>
        <begin position="1342"/>
        <end position="1467"/>
    </location>
</feature>
<evidence type="ECO:0000313" key="21">
    <source>
        <dbReference type="EMBL" id="URD77736.1"/>
    </source>
</evidence>
<evidence type="ECO:0000259" key="17">
    <source>
        <dbReference type="Pfam" id="PF23141"/>
    </source>
</evidence>
<accession>A0A9E7EJ29</accession>
<evidence type="ECO:0000259" key="20">
    <source>
        <dbReference type="Pfam" id="PF23662"/>
    </source>
</evidence>
<evidence type="ECO:0000256" key="1">
    <source>
        <dbReference type="ARBA" id="ARBA00004496"/>
    </source>
</evidence>
<feature type="chain" id="PRO_5039111251" description="ATP citrate synthase" evidence="12">
    <location>
        <begin position="22"/>
        <end position="1767"/>
    </location>
</feature>
<dbReference type="PROSITE" id="PS00399">
    <property type="entry name" value="SUCCINYL_COA_LIG_2"/>
    <property type="match status" value="1"/>
</dbReference>
<dbReference type="Pfam" id="PF22902">
    <property type="entry name" value="NOMO1-like_9th"/>
    <property type="match status" value="1"/>
</dbReference>
<dbReference type="InterPro" id="IPR016102">
    <property type="entry name" value="Succinyl-CoA_synth-like"/>
</dbReference>
<evidence type="ECO:0000256" key="2">
    <source>
        <dbReference type="ARBA" id="ARBA00011412"/>
    </source>
</evidence>
<dbReference type="OrthoDB" id="10263633at2759"/>
<gene>
    <name evidence="21" type="ORF">MUK42_02332</name>
</gene>
<reference evidence="21" key="1">
    <citation type="submission" date="2022-05" db="EMBL/GenBank/DDBJ databases">
        <title>The Musa troglodytarum L. genome provides insights into the mechanism of non-climacteric behaviour and enrichment of carotenoids.</title>
        <authorList>
            <person name="Wang J."/>
        </authorList>
    </citation>
    <scope>NUCLEOTIDE SEQUENCE</scope>
    <source>
        <tissue evidence="21">Leaf</tissue>
    </source>
</reference>
<sequence length="1767" mass="193108">MAIGGLVLGFLFALFASSAAADAIHGCGGFIEASSPLVKSRKPSGAKLDYSHIRVELCTVDGLVKEWTQCAPNGYYFIPVYDKGSFVLRVKGPDGWSWKPDNVNVIVDQDGCNANADINFLLTGFTLSGRLIGAVGGESCPIKDGGPSGVKVELLSMSDDLIASSLTSAIGGYSFTNIIPGNYRLHVTHPNLEVEVRGSTEVNIGFGNAVVDDVFFVRGYDLQGFVVAQGNPIVGVHMCIVQKVLGMDLGIRVLFAMLCLMKKGDFCLNLYLVVTGFSIGGRVVDDFGAGVDSAKILVDGQLKTITDAQGYYKLDQVLPNMAKIEDIKVYYYDICGVVRTISPDSKAMVTLSHGPEHVKPQRKLIDENGSFCFEVPPGEYRLSALAVDSENSGLMFSPSYVDVKVNSPLHNVEFFQAQVNVHGNVFCKEKCSPNLFVSLVRVIGESVQERKTIALTHESCEFTFMKVFPGKYRLEVKHISSLAMPEEDTWCWNENFIDLDVGTEDMTGIVFVQRGYWINLISSHDTDAYILLPDSSHLDISIKKGPQKICIETPGEHELHFVNSCISFGSSSLKFNSLDPTPIYLTGKKYLLKGEIHIDSDLVQDAVDLSEHIVLDVFDRDGTSDTVSTRFSADKSCQRNIAVYEYSIWSDLGEDIIFSPRDTSTGQEKKILFYPRQRQVSVSVDGCQASIPPISGRVGLYIEGSVSPALDGVNIRITAMGSSSYVSLQKGDLAFETETGIDGSFTAGPLYDDISYKVEASKPGYHLKQVGPSSFTCEQLSQIVVHIHDEKESGELFPSVLLSLSGEDGYRNNSISSAGGTFSFVDLFPGSFYLRPLLKEYSFSPAAVAIELESGESKVVKFLATRVAYSEYPVLEYNTFPYMPMVSQGFPTSAGDSASLTISQPKEGVYVEARSETKGYYEEAATDNMGNFRLRGLLPDTTYMVKIVAKDYLGVKTLERASPESIAVMVGSEDVRGLDFVVFEQPDITILSGHVEGNDIEDLQPHLSVEIRLASDPSKVESVFPLPLSFYFEVRDLPRSKHLVQLRSRFPSSSHRFQSEILEVDLEKQPQTHAGTNPSSVFPLIVRSVCYCSLYQHTKVEGFIPVSSGDGFFGIKHSAGWGTRVELSHPSPSLYLRSPNTLLSPRVIASPGWLLVRCRGCLFLAFSHMATGQIFSRNTQALFYNYKQLPIQRMLDFDFLCGLRETPSVAGIINPGSEGFQKLFFGQEEIAIPVHSMIEAACSAHPTADVFINFASFRSAAASSMSALKQPTIRVVAIIAEGVPESDTKQLIAYARANNKVLIGPATVGGIQAGAFKIGDTAGTIDNIIQCKLYRPGSVGFVSKSGGMSNELYNTIARVTDGIYEGIAIGGDVFPGSTLSDHVLRFNNMPQVKMMVVLGELGGRDEYSLVEALRDGKVHKPVVAWVSGTCARLFKSEVQFGHAGAKSGGELESAQAKNQALREAGAVVPTSYEAFETAIKETFEKLVEEGKIAPVPDVEPPQIPEDLKYAIKSGKVRAPTHIISTISDDRGEEPCYAGVPMSSIIQHGYGVGDVISLLWFKRSLPRYCTQFIEICIMLCADHGPCVSGAHNTIVTARAGKDLVSSLVSGLLTIGPRFGGAIDDAARYFKDACDRGLTPYEFVEGMKKKGIRVPGIGHRIKSRDNRDKRVQLLQQYAHTHFPSLAYTLSKANNLVLNVDGAIGSLFLDLLAGSGMFSKQEIDEIVEIGYLNGLFVLARSIGLIGHTFDQKRLKQPLYRHPWEDVLYTK</sequence>
<dbReference type="GO" id="GO:0046872">
    <property type="term" value="F:metal ion binding"/>
    <property type="evidence" value="ECO:0007669"/>
    <property type="project" value="UniProtKB-KW"/>
</dbReference>
<feature type="domain" description="NOMO second beta-sandwich" evidence="16">
    <location>
        <begin position="123"/>
        <end position="217"/>
    </location>
</feature>
<feature type="domain" description="NOMO fifth transthyretin-like" evidence="18">
    <location>
        <begin position="334"/>
        <end position="414"/>
    </location>
</feature>
<dbReference type="Gene3D" id="2.60.40.10">
    <property type="entry name" value="Immunoglobulins"/>
    <property type="match status" value="1"/>
</dbReference>